<dbReference type="Gene3D" id="2.160.10.10">
    <property type="entry name" value="Hexapeptide repeat proteins"/>
    <property type="match status" value="2"/>
</dbReference>
<dbReference type="OrthoDB" id="4220804at2"/>
<dbReference type="SUPFAM" id="SSF51161">
    <property type="entry name" value="Trimeric LpxA-like enzymes"/>
    <property type="match status" value="2"/>
</dbReference>
<dbReference type="CDD" id="cd04647">
    <property type="entry name" value="LbH_MAT_like"/>
    <property type="match status" value="1"/>
</dbReference>
<evidence type="ECO:0000256" key="4">
    <source>
        <dbReference type="ARBA" id="ARBA00022679"/>
    </source>
</evidence>
<keyword evidence="2" id="KW-0444">Lipid biosynthesis</keyword>
<reference evidence="9" key="1">
    <citation type="submission" date="2016-03" db="EMBL/GenBank/DDBJ databases">
        <authorList>
            <person name="Ray J."/>
            <person name="Price M."/>
            <person name="Deutschbauer A."/>
        </authorList>
    </citation>
    <scope>NUCLEOTIDE SEQUENCE [LARGE SCALE GENOMIC DNA]</scope>
    <source>
        <strain evidence="9">FW300-N1B4</strain>
    </source>
</reference>
<evidence type="ECO:0000256" key="3">
    <source>
        <dbReference type="ARBA" id="ARBA00022556"/>
    </source>
</evidence>
<evidence type="ECO:0000256" key="5">
    <source>
        <dbReference type="ARBA" id="ARBA00022737"/>
    </source>
</evidence>
<dbReference type="PROSITE" id="PS00101">
    <property type="entry name" value="HEXAPEP_TRANSFERASES"/>
    <property type="match status" value="1"/>
</dbReference>
<dbReference type="PANTHER" id="PTHR23416:SF23">
    <property type="entry name" value="ACETYLTRANSFERASE C18B11.09C-RELATED"/>
    <property type="match status" value="1"/>
</dbReference>
<dbReference type="GO" id="GO:0009245">
    <property type="term" value="P:lipid A biosynthetic process"/>
    <property type="evidence" value="ECO:0007669"/>
    <property type="project" value="UniProtKB-KW"/>
</dbReference>
<comment type="similarity">
    <text evidence="1">Belongs to the transferase hexapeptide repeat family.</text>
</comment>
<evidence type="ECO:0000256" key="1">
    <source>
        <dbReference type="ARBA" id="ARBA00007274"/>
    </source>
</evidence>
<dbReference type="InterPro" id="IPR018357">
    <property type="entry name" value="Hexapep_transf_CS"/>
</dbReference>
<gene>
    <name evidence="8" type="ORF">A1D17_10870</name>
</gene>
<dbReference type="PANTHER" id="PTHR23416">
    <property type="entry name" value="SIALIC ACID SYNTHASE-RELATED"/>
    <property type="match status" value="1"/>
</dbReference>
<reference evidence="8 9" key="2">
    <citation type="journal article" date="2018" name="Nature">
        <title>Mutant phenotypes for thousands of bacterial genes of unknown function.</title>
        <authorList>
            <person name="Price M.N."/>
            <person name="Wetmore K.M."/>
            <person name="Waters R.J."/>
            <person name="Callaghan M."/>
            <person name="Ray J."/>
            <person name="Liu H."/>
            <person name="Kuehl J.V."/>
            <person name="Melnyk R.A."/>
            <person name="Lamson J.S."/>
            <person name="Suh Y."/>
            <person name="Carlson H.K."/>
            <person name="Esquivel Z."/>
            <person name="Sadeeshkumar H."/>
            <person name="Chakraborty R."/>
            <person name="Zane G.M."/>
            <person name="Rubin B.E."/>
            <person name="Wall J.D."/>
            <person name="Visel A."/>
            <person name="Bristow J."/>
            <person name="Blow M.J."/>
            <person name="Arkin A.P."/>
            <person name="Deutschbauer A.M."/>
        </authorList>
    </citation>
    <scope>NUCLEOTIDE SEQUENCE [LARGE SCALE GENOMIC DNA]</scope>
    <source>
        <strain evidence="8 9">FW300-N1B4</strain>
    </source>
</reference>
<dbReference type="GO" id="GO:0016020">
    <property type="term" value="C:membrane"/>
    <property type="evidence" value="ECO:0007669"/>
    <property type="project" value="GOC"/>
</dbReference>
<evidence type="ECO:0000313" key="9">
    <source>
        <dbReference type="Proteomes" id="UP000076489"/>
    </source>
</evidence>
<evidence type="ECO:0000256" key="2">
    <source>
        <dbReference type="ARBA" id="ARBA00022516"/>
    </source>
</evidence>
<dbReference type="EMBL" id="LUKJ01000003">
    <property type="protein sequence ID" value="KZN16633.1"/>
    <property type="molecule type" value="Genomic_DNA"/>
</dbReference>
<evidence type="ECO:0000313" key="8">
    <source>
        <dbReference type="EMBL" id="KZN16633.1"/>
    </source>
</evidence>
<name>A0A162BJQ4_PSEFL</name>
<dbReference type="GO" id="GO:0008374">
    <property type="term" value="F:O-acyltransferase activity"/>
    <property type="evidence" value="ECO:0007669"/>
    <property type="project" value="TreeGrafter"/>
</dbReference>
<dbReference type="InterPro" id="IPR011004">
    <property type="entry name" value="Trimer_LpxA-like_sf"/>
</dbReference>
<dbReference type="GO" id="GO:0005829">
    <property type="term" value="C:cytosol"/>
    <property type="evidence" value="ECO:0007669"/>
    <property type="project" value="TreeGrafter"/>
</dbReference>
<protein>
    <submittedName>
        <fullName evidence="8">Transferase</fullName>
    </submittedName>
</protein>
<keyword evidence="5" id="KW-0677">Repeat</keyword>
<dbReference type="RefSeq" id="WP_063341626.1">
    <property type="nucleotide sequence ID" value="NZ_LUKJ01000003.1"/>
</dbReference>
<dbReference type="Pfam" id="PF00132">
    <property type="entry name" value="Hexapep"/>
    <property type="match status" value="2"/>
</dbReference>
<keyword evidence="6" id="KW-0443">Lipid metabolism</keyword>
<evidence type="ECO:0000256" key="7">
    <source>
        <dbReference type="ARBA" id="ARBA00023315"/>
    </source>
</evidence>
<keyword evidence="7" id="KW-0012">Acyltransferase</keyword>
<sequence>MDDTNVVEVLTTIDSGSELGRHVWIRAASRLQNVQLGDDCFVGFKSDLRFVAIGKASMLATGVQCLGTAQSPIQIGANAWLGAKVTVKAGVSIGAGAVVAAGALVVSDIPPDAIAVGRPARIIAYRSVVEDGAPSPEHVLAKVRERARQGMPSLLDRASLSVARLKELNPDTQTWDISEDTLIDAELRGGASVEIARDCILIGRSVRQGGMSQLGGIDIGTGTSLGEGIVIEAAGGVTIGAFSELGARVTVVTSSHDHSFRSLPWEEAPVHIGSRCVIGEGAIIVGPLSIGDGAVIKPYSVVIRDVLENTVVNGVVQLMEIQE</sequence>
<dbReference type="AlphaFoldDB" id="A0A162BJQ4"/>
<organism evidence="8 9">
    <name type="scientific">Pseudomonas fluorescens</name>
    <dbReference type="NCBI Taxonomy" id="294"/>
    <lineage>
        <taxon>Bacteria</taxon>
        <taxon>Pseudomonadati</taxon>
        <taxon>Pseudomonadota</taxon>
        <taxon>Gammaproteobacteria</taxon>
        <taxon>Pseudomonadales</taxon>
        <taxon>Pseudomonadaceae</taxon>
        <taxon>Pseudomonas</taxon>
    </lineage>
</organism>
<keyword evidence="3" id="KW-0441">Lipid A biosynthesis</keyword>
<proteinExistence type="inferred from homology"/>
<keyword evidence="4 8" id="KW-0808">Transferase</keyword>
<evidence type="ECO:0000256" key="6">
    <source>
        <dbReference type="ARBA" id="ARBA00023098"/>
    </source>
</evidence>
<dbReference type="InterPro" id="IPR001451">
    <property type="entry name" value="Hexapep"/>
</dbReference>
<comment type="caution">
    <text evidence="8">The sequence shown here is derived from an EMBL/GenBank/DDBJ whole genome shotgun (WGS) entry which is preliminary data.</text>
</comment>
<accession>A0A162BJQ4</accession>
<dbReference type="InterPro" id="IPR051159">
    <property type="entry name" value="Hexapeptide_acetyltransf"/>
</dbReference>
<dbReference type="Proteomes" id="UP000076489">
    <property type="component" value="Unassembled WGS sequence"/>
</dbReference>